<gene>
    <name evidence="3" type="ORF">EG327_003153</name>
</gene>
<feature type="compositionally biased region" description="Low complexity" evidence="1">
    <location>
        <begin position="103"/>
        <end position="120"/>
    </location>
</feature>
<feature type="compositionally biased region" description="Low complexity" evidence="1">
    <location>
        <begin position="186"/>
        <end position="198"/>
    </location>
</feature>
<evidence type="ECO:0008006" key="5">
    <source>
        <dbReference type="Google" id="ProtNLM"/>
    </source>
</evidence>
<keyword evidence="2" id="KW-0732">Signal</keyword>
<evidence type="ECO:0000313" key="4">
    <source>
        <dbReference type="Proteomes" id="UP000490939"/>
    </source>
</evidence>
<dbReference type="PRINTS" id="PR01217">
    <property type="entry name" value="PRICHEXTENSN"/>
</dbReference>
<accession>A0A8H3Z7I2</accession>
<evidence type="ECO:0000256" key="2">
    <source>
        <dbReference type="SAM" id="SignalP"/>
    </source>
</evidence>
<feature type="compositionally biased region" description="Pro residues" evidence="1">
    <location>
        <begin position="154"/>
        <end position="167"/>
    </location>
</feature>
<feature type="region of interest" description="Disordered" evidence="1">
    <location>
        <begin position="273"/>
        <end position="293"/>
    </location>
</feature>
<comment type="caution">
    <text evidence="3">The sequence shown here is derived from an EMBL/GenBank/DDBJ whole genome shotgun (WGS) entry which is preliminary data.</text>
</comment>
<evidence type="ECO:0000313" key="3">
    <source>
        <dbReference type="EMBL" id="KAE9988975.1"/>
    </source>
</evidence>
<feature type="signal peptide" evidence="2">
    <location>
        <begin position="1"/>
        <end position="19"/>
    </location>
</feature>
<sequence length="424" mass="40706">MRSSNLAVCILTLLASVEAAPQAYGSLPVFGGPRPVPGPGSTVPSRVKARHAPAPAPVQPGQPENSGNTLPAAPPGPNGANATLAPFFPLAQPPSTPAPADPAPAVLTPAAPAPAASAPAPAEPVPAPPAPAPSGPAPLSPAPESPAPGLAPASPSPTPVAPVPESPAPGQAPGLAPSGPAPGPAPAASAPSPIASSPAPAPAAPAPAPAPAAPAPAPAPAPAVPAPAAQGRACAADIDRLASGISQNIIIQAGELSTAQSLLLFLQSGPDAGPAASNATAAESPPNAASNPDRKVAQFTALKGQLLAFVNAGVALRVSNQAITPSGSLIINGLAQVANAQQGELAMASSLSGDPTTDIATVQSLQKAFTGGRRQNGQNLLDVTQNCMPSDPTAQRTVMGALGAGLRPAVPIAVIPVSTPASTP</sequence>
<keyword evidence="4" id="KW-1185">Reference proteome</keyword>
<proteinExistence type="predicted"/>
<feature type="compositionally biased region" description="Pro residues" evidence="1">
    <location>
        <begin position="91"/>
        <end position="102"/>
    </location>
</feature>
<dbReference type="AlphaFoldDB" id="A0A8H3Z7I2"/>
<organism evidence="3 4">
    <name type="scientific">Venturia inaequalis</name>
    <name type="common">Apple scab fungus</name>
    <dbReference type="NCBI Taxonomy" id="5025"/>
    <lineage>
        <taxon>Eukaryota</taxon>
        <taxon>Fungi</taxon>
        <taxon>Dikarya</taxon>
        <taxon>Ascomycota</taxon>
        <taxon>Pezizomycotina</taxon>
        <taxon>Dothideomycetes</taxon>
        <taxon>Pleosporomycetidae</taxon>
        <taxon>Venturiales</taxon>
        <taxon>Venturiaceae</taxon>
        <taxon>Venturia</taxon>
    </lineage>
</organism>
<name>A0A8H3Z7I2_VENIN</name>
<feature type="compositionally biased region" description="Low complexity" evidence="1">
    <location>
        <begin position="273"/>
        <end position="291"/>
    </location>
</feature>
<protein>
    <recommendedName>
        <fullName evidence="5">Cell wall protein</fullName>
    </recommendedName>
</protein>
<feature type="compositionally biased region" description="Pro residues" evidence="1">
    <location>
        <begin position="121"/>
        <end position="146"/>
    </location>
</feature>
<feature type="compositionally biased region" description="Low complexity" evidence="1">
    <location>
        <begin position="29"/>
        <end position="46"/>
    </location>
</feature>
<evidence type="ECO:0000256" key="1">
    <source>
        <dbReference type="SAM" id="MobiDB-lite"/>
    </source>
</evidence>
<feature type="region of interest" description="Disordered" evidence="1">
    <location>
        <begin position="29"/>
        <end position="226"/>
    </location>
</feature>
<reference evidence="3 4" key="1">
    <citation type="submission" date="2019-07" db="EMBL/GenBank/DDBJ databases">
        <title>Venturia inaequalis Genome Resource.</title>
        <authorList>
            <person name="Lichtner F.J."/>
        </authorList>
    </citation>
    <scope>NUCLEOTIDE SEQUENCE [LARGE SCALE GENOMIC DNA]</scope>
    <source>
        <strain evidence="3 4">DMI_063113</strain>
    </source>
</reference>
<dbReference type="EMBL" id="WNWR01000203">
    <property type="protein sequence ID" value="KAE9988975.1"/>
    <property type="molecule type" value="Genomic_DNA"/>
</dbReference>
<feature type="compositionally biased region" description="Pro residues" evidence="1">
    <location>
        <begin position="199"/>
        <end position="225"/>
    </location>
</feature>
<feature type="compositionally biased region" description="Low complexity" evidence="1">
    <location>
        <begin position="168"/>
        <end position="178"/>
    </location>
</feature>
<dbReference type="Proteomes" id="UP000490939">
    <property type="component" value="Unassembled WGS sequence"/>
</dbReference>
<feature type="chain" id="PRO_5034411910" description="Cell wall protein" evidence="2">
    <location>
        <begin position="20"/>
        <end position="424"/>
    </location>
</feature>